<comment type="caution">
    <text evidence="1">The sequence shown here is derived from an EMBL/GenBank/DDBJ whole genome shotgun (WGS) entry which is preliminary data.</text>
</comment>
<name>A0A1V4H8G2_9BACL</name>
<dbReference type="STRING" id="1469647.BC351_09800"/>
<dbReference type="Proteomes" id="UP000190626">
    <property type="component" value="Unassembled WGS sequence"/>
</dbReference>
<gene>
    <name evidence="1" type="ORF">BC351_09800</name>
</gene>
<protein>
    <submittedName>
        <fullName evidence="1">Uncharacterized protein</fullName>
    </submittedName>
</protein>
<proteinExistence type="predicted"/>
<dbReference type="AlphaFoldDB" id="A0A1V4H8G2"/>
<sequence>MTRYWLTPILGYSPLILGSERIHCTPLADLEAFRLIASRKHPRLLPMFKAGLLLSDDEDVCGSELVELDLSELEDIVFNGDPYHLSHCAEAFLDCLLTRQETWELVSSISDIDWDDQDHDVQWKQQWLRWIEAGCDVIILREDGY</sequence>
<dbReference type="OrthoDB" id="2680436at2"/>
<organism evidence="1 2">
    <name type="scientific">Paenibacillus ferrarius</name>
    <dbReference type="NCBI Taxonomy" id="1469647"/>
    <lineage>
        <taxon>Bacteria</taxon>
        <taxon>Bacillati</taxon>
        <taxon>Bacillota</taxon>
        <taxon>Bacilli</taxon>
        <taxon>Bacillales</taxon>
        <taxon>Paenibacillaceae</taxon>
        <taxon>Paenibacillus</taxon>
    </lineage>
</organism>
<accession>A0A1V4H8G2</accession>
<evidence type="ECO:0000313" key="2">
    <source>
        <dbReference type="Proteomes" id="UP000190626"/>
    </source>
</evidence>
<reference evidence="2" key="1">
    <citation type="submission" date="2016-07" db="EMBL/GenBank/DDBJ databases">
        <authorList>
            <person name="Florea S."/>
            <person name="Webb J.S."/>
            <person name="Jaromczyk J."/>
            <person name="Schardl C.L."/>
        </authorList>
    </citation>
    <scope>NUCLEOTIDE SEQUENCE [LARGE SCALE GENOMIC DNA]</scope>
    <source>
        <strain evidence="2">CY1</strain>
    </source>
</reference>
<dbReference type="EMBL" id="MBTG01000056">
    <property type="protein sequence ID" value="OPH47488.1"/>
    <property type="molecule type" value="Genomic_DNA"/>
</dbReference>
<evidence type="ECO:0000313" key="1">
    <source>
        <dbReference type="EMBL" id="OPH47488.1"/>
    </source>
</evidence>
<keyword evidence="2" id="KW-1185">Reference proteome</keyword>
<dbReference type="RefSeq" id="WP_079419974.1">
    <property type="nucleotide sequence ID" value="NZ_MBTG01000056.1"/>
</dbReference>